<dbReference type="InterPro" id="IPR003658">
    <property type="entry name" value="Anti-sigma_ant"/>
</dbReference>
<protein>
    <recommendedName>
        <fullName evidence="2">Anti-sigma factor antagonist</fullName>
    </recommendedName>
</protein>
<reference evidence="4 5" key="1">
    <citation type="submission" date="2012-10" db="EMBL/GenBank/DDBJ databases">
        <authorList>
            <person name="Harkins D.M."/>
            <person name="Durkin A.S."/>
            <person name="Brinkac L.M."/>
            <person name="Selengut J.D."/>
            <person name="Sanka R."/>
            <person name="DePew J."/>
            <person name="Purushe J."/>
            <person name="Peacock S.J."/>
            <person name="Thaipadungpanit J."/>
            <person name="Wuthiekanun V.W."/>
            <person name="Day N.P."/>
            <person name="Vinetz J.M."/>
            <person name="Sutton G.G."/>
            <person name="Nelson W.C."/>
            <person name="Fouts D.E."/>
        </authorList>
    </citation>
    <scope>NUCLEOTIDE SEQUENCE [LARGE SCALE GENOMIC DNA]</scope>
    <source>
        <strain evidence="4 5">H1</strain>
    </source>
</reference>
<dbReference type="PANTHER" id="PTHR33495:SF2">
    <property type="entry name" value="ANTI-SIGMA FACTOR ANTAGONIST TM_1081-RELATED"/>
    <property type="match status" value="1"/>
</dbReference>
<dbReference type="NCBIfam" id="TIGR00377">
    <property type="entry name" value="ant_ant_sig"/>
    <property type="match status" value="1"/>
</dbReference>
<dbReference type="AlphaFoldDB" id="A0A0E2AZQ8"/>
<dbReference type="RefSeq" id="WP_004766528.1">
    <property type="nucleotide sequence ID" value="NZ_AHMY02000056.1"/>
</dbReference>
<accession>A0A0E2AZQ8</accession>
<evidence type="ECO:0000313" key="4">
    <source>
        <dbReference type="EMBL" id="EKO14352.1"/>
    </source>
</evidence>
<evidence type="ECO:0000313" key="5">
    <source>
        <dbReference type="Proteomes" id="UP000006253"/>
    </source>
</evidence>
<comment type="similarity">
    <text evidence="1 2">Belongs to the anti-sigma-factor antagonist family.</text>
</comment>
<dbReference type="PROSITE" id="PS50801">
    <property type="entry name" value="STAS"/>
    <property type="match status" value="1"/>
</dbReference>
<dbReference type="SUPFAM" id="SSF52091">
    <property type="entry name" value="SpoIIaa-like"/>
    <property type="match status" value="1"/>
</dbReference>
<gene>
    <name evidence="4" type="ORF">LEP1GSC081_0906</name>
</gene>
<comment type="caution">
    <text evidence="4">The sequence shown here is derived from an EMBL/GenBank/DDBJ whole genome shotgun (WGS) entry which is preliminary data.</text>
</comment>
<dbReference type="InterPro" id="IPR002645">
    <property type="entry name" value="STAS_dom"/>
</dbReference>
<dbReference type="InterPro" id="IPR036513">
    <property type="entry name" value="STAS_dom_sf"/>
</dbReference>
<dbReference type="Proteomes" id="UP000006253">
    <property type="component" value="Unassembled WGS sequence"/>
</dbReference>
<dbReference type="EMBL" id="AHMY02000056">
    <property type="protein sequence ID" value="EKO14352.1"/>
    <property type="molecule type" value="Genomic_DNA"/>
</dbReference>
<evidence type="ECO:0000259" key="3">
    <source>
        <dbReference type="PROSITE" id="PS50801"/>
    </source>
</evidence>
<feature type="domain" description="STAS" evidence="3">
    <location>
        <begin position="19"/>
        <end position="129"/>
    </location>
</feature>
<dbReference type="GO" id="GO:0043856">
    <property type="term" value="F:anti-sigma factor antagonist activity"/>
    <property type="evidence" value="ECO:0007669"/>
    <property type="project" value="InterPro"/>
</dbReference>
<evidence type="ECO:0000256" key="1">
    <source>
        <dbReference type="ARBA" id="ARBA00009013"/>
    </source>
</evidence>
<dbReference type="CDD" id="cd07043">
    <property type="entry name" value="STAS_anti-anti-sigma_factors"/>
    <property type="match status" value="1"/>
</dbReference>
<name>A0A0E2AZQ8_9LEPT</name>
<organism evidence="4 5">
    <name type="scientific">Leptospira kirschneri str. H1</name>
    <dbReference type="NCBI Taxonomy" id="1049966"/>
    <lineage>
        <taxon>Bacteria</taxon>
        <taxon>Pseudomonadati</taxon>
        <taxon>Spirochaetota</taxon>
        <taxon>Spirochaetia</taxon>
        <taxon>Leptospirales</taxon>
        <taxon>Leptospiraceae</taxon>
        <taxon>Leptospira</taxon>
    </lineage>
</organism>
<proteinExistence type="inferred from homology"/>
<dbReference type="PANTHER" id="PTHR33495">
    <property type="entry name" value="ANTI-SIGMA FACTOR ANTAGONIST TM_1081-RELATED-RELATED"/>
    <property type="match status" value="1"/>
</dbReference>
<dbReference type="Gene3D" id="3.30.750.24">
    <property type="entry name" value="STAS domain"/>
    <property type="match status" value="1"/>
</dbReference>
<evidence type="ECO:0000256" key="2">
    <source>
        <dbReference type="RuleBase" id="RU003749"/>
    </source>
</evidence>
<sequence length="132" mass="14566">MEATNNSKDELSVEIISNSHVNHLLKPHMTIVKTSGEVNIFSSKKLKDLFNSKIDEGARVLLLDLSSTTHIDSSGLAVLISTQAKLMKQLKGALIVYAIPNSINKIFELTRLDKLITISIDLDEALDKAMTF</sequence>
<dbReference type="Pfam" id="PF01740">
    <property type="entry name" value="STAS"/>
    <property type="match status" value="1"/>
</dbReference>